<dbReference type="EMBL" id="BDCO01000002">
    <property type="protein sequence ID" value="GAT34050.1"/>
    <property type="molecule type" value="Genomic_DNA"/>
</dbReference>
<dbReference type="SUPFAM" id="SSF55874">
    <property type="entry name" value="ATPase domain of HSP90 chaperone/DNA topoisomerase II/histidine kinase"/>
    <property type="match status" value="1"/>
</dbReference>
<evidence type="ECO:0000256" key="5">
    <source>
        <dbReference type="ARBA" id="ARBA00022777"/>
    </source>
</evidence>
<dbReference type="PANTHER" id="PTHR43047:SF72">
    <property type="entry name" value="OSMOSENSING HISTIDINE PROTEIN KINASE SLN1"/>
    <property type="match status" value="1"/>
</dbReference>
<sequence>MIAHDMRTPLSALMFSLRNAKAATGNPDALHRALDVAERNTVALASIVEALLDTSPDGHGRVSHAECLPADLIASAIDQIAPQSEHKRQTITIGETFPQPVLADPTRIIRVLVNLLSNAIRFSAEGGEIRVDARLRLNDGHPCVVFSVSDNGPGVPISDITKIFGEGVSIAKGGKYSSGLGLAVCKELVEAHGGRIWVETDRTDGATFSFSIPLDWENPEAHRA</sequence>
<evidence type="ECO:0000256" key="4">
    <source>
        <dbReference type="ARBA" id="ARBA00022679"/>
    </source>
</evidence>
<dbReference type="InterPro" id="IPR003661">
    <property type="entry name" value="HisK_dim/P_dom"/>
</dbReference>
<dbReference type="PRINTS" id="PR00344">
    <property type="entry name" value="BCTRLSENSOR"/>
</dbReference>
<dbReference type="Gene3D" id="3.30.565.10">
    <property type="entry name" value="Histidine kinase-like ATPase, C-terminal domain"/>
    <property type="match status" value="1"/>
</dbReference>
<organism evidence="7 8">
    <name type="scientific">Terrimicrobium sacchariphilum</name>
    <dbReference type="NCBI Taxonomy" id="690879"/>
    <lineage>
        <taxon>Bacteria</taxon>
        <taxon>Pseudomonadati</taxon>
        <taxon>Verrucomicrobiota</taxon>
        <taxon>Terrimicrobiia</taxon>
        <taxon>Terrimicrobiales</taxon>
        <taxon>Terrimicrobiaceae</taxon>
        <taxon>Terrimicrobium</taxon>
    </lineage>
</organism>
<keyword evidence="8" id="KW-1185">Reference proteome</keyword>
<accession>A0A146G982</accession>
<dbReference type="EC" id="2.7.13.3" evidence="2"/>
<gene>
    <name evidence="7" type="ORF">TSACC_22473</name>
</gene>
<keyword evidence="4" id="KW-0808">Transferase</keyword>
<evidence type="ECO:0000256" key="1">
    <source>
        <dbReference type="ARBA" id="ARBA00000085"/>
    </source>
</evidence>
<comment type="catalytic activity">
    <reaction evidence="1">
        <text>ATP + protein L-histidine = ADP + protein N-phospho-L-histidine.</text>
        <dbReference type="EC" id="2.7.13.3"/>
    </reaction>
</comment>
<dbReference type="PROSITE" id="PS50109">
    <property type="entry name" value="HIS_KIN"/>
    <property type="match status" value="1"/>
</dbReference>
<dbReference type="AlphaFoldDB" id="A0A146G982"/>
<evidence type="ECO:0000256" key="3">
    <source>
        <dbReference type="ARBA" id="ARBA00022553"/>
    </source>
</evidence>
<dbReference type="InterPro" id="IPR004358">
    <property type="entry name" value="Sig_transdc_His_kin-like_C"/>
</dbReference>
<dbReference type="SMART" id="SM00387">
    <property type="entry name" value="HATPase_c"/>
    <property type="match status" value="1"/>
</dbReference>
<dbReference type="InterPro" id="IPR036890">
    <property type="entry name" value="HATPase_C_sf"/>
</dbReference>
<keyword evidence="5" id="KW-0418">Kinase</keyword>
<dbReference type="Pfam" id="PF02518">
    <property type="entry name" value="HATPase_c"/>
    <property type="match status" value="1"/>
</dbReference>
<feature type="domain" description="Histidine kinase" evidence="6">
    <location>
        <begin position="1"/>
        <end position="216"/>
    </location>
</feature>
<dbReference type="RefSeq" id="WP_075079719.1">
    <property type="nucleotide sequence ID" value="NZ_BDCO01000002.1"/>
</dbReference>
<evidence type="ECO:0000259" key="6">
    <source>
        <dbReference type="PROSITE" id="PS50109"/>
    </source>
</evidence>
<dbReference type="InterPro" id="IPR003594">
    <property type="entry name" value="HATPase_dom"/>
</dbReference>
<proteinExistence type="predicted"/>
<evidence type="ECO:0000256" key="2">
    <source>
        <dbReference type="ARBA" id="ARBA00012438"/>
    </source>
</evidence>
<dbReference type="STRING" id="690879.TSACC_22473"/>
<keyword evidence="3" id="KW-0597">Phosphoprotein</keyword>
<dbReference type="CDD" id="cd00082">
    <property type="entry name" value="HisKA"/>
    <property type="match status" value="1"/>
</dbReference>
<dbReference type="Gene3D" id="1.10.287.130">
    <property type="match status" value="1"/>
</dbReference>
<dbReference type="GO" id="GO:0009927">
    <property type="term" value="F:histidine phosphotransfer kinase activity"/>
    <property type="evidence" value="ECO:0007669"/>
    <property type="project" value="TreeGrafter"/>
</dbReference>
<dbReference type="InterPro" id="IPR036097">
    <property type="entry name" value="HisK_dim/P_sf"/>
</dbReference>
<comment type="caution">
    <text evidence="7">The sequence shown here is derived from an EMBL/GenBank/DDBJ whole genome shotgun (WGS) entry which is preliminary data.</text>
</comment>
<dbReference type="CDD" id="cd00075">
    <property type="entry name" value="HATPase"/>
    <property type="match status" value="1"/>
</dbReference>
<name>A0A146G982_TERSA</name>
<dbReference type="Proteomes" id="UP000076023">
    <property type="component" value="Unassembled WGS sequence"/>
</dbReference>
<dbReference type="SMART" id="SM00388">
    <property type="entry name" value="HisKA"/>
    <property type="match status" value="1"/>
</dbReference>
<dbReference type="Pfam" id="PF00512">
    <property type="entry name" value="HisKA"/>
    <property type="match status" value="1"/>
</dbReference>
<dbReference type="SUPFAM" id="SSF47384">
    <property type="entry name" value="Homodimeric domain of signal transducing histidine kinase"/>
    <property type="match status" value="1"/>
</dbReference>
<dbReference type="InParanoid" id="A0A146G982"/>
<evidence type="ECO:0000313" key="7">
    <source>
        <dbReference type="EMBL" id="GAT34050.1"/>
    </source>
</evidence>
<reference evidence="8" key="1">
    <citation type="journal article" date="2017" name="Genome Announc.">
        <title>Draft Genome Sequence of Terrimicrobium sacchariphilum NM-5T, a Facultative Anaerobic Soil Bacterium of the Class Spartobacteria.</title>
        <authorList>
            <person name="Qiu Y.L."/>
            <person name="Tourlousse D.M."/>
            <person name="Matsuura N."/>
            <person name="Ohashi A."/>
            <person name="Sekiguchi Y."/>
        </authorList>
    </citation>
    <scope>NUCLEOTIDE SEQUENCE [LARGE SCALE GENOMIC DNA]</scope>
    <source>
        <strain evidence="8">NM-5</strain>
    </source>
</reference>
<dbReference type="InterPro" id="IPR005467">
    <property type="entry name" value="His_kinase_dom"/>
</dbReference>
<dbReference type="PANTHER" id="PTHR43047">
    <property type="entry name" value="TWO-COMPONENT HISTIDINE PROTEIN KINASE"/>
    <property type="match status" value="1"/>
</dbReference>
<dbReference type="GO" id="GO:0005886">
    <property type="term" value="C:plasma membrane"/>
    <property type="evidence" value="ECO:0007669"/>
    <property type="project" value="TreeGrafter"/>
</dbReference>
<evidence type="ECO:0000313" key="8">
    <source>
        <dbReference type="Proteomes" id="UP000076023"/>
    </source>
</evidence>
<dbReference type="GO" id="GO:0000155">
    <property type="term" value="F:phosphorelay sensor kinase activity"/>
    <property type="evidence" value="ECO:0007669"/>
    <property type="project" value="InterPro"/>
</dbReference>
<protein>
    <recommendedName>
        <fullName evidence="2">histidine kinase</fullName>
        <ecNumber evidence="2">2.7.13.3</ecNumber>
    </recommendedName>
</protein>